<proteinExistence type="predicted"/>
<dbReference type="AlphaFoldDB" id="A0A7G2CC14"/>
<evidence type="ECO:0000256" key="1">
    <source>
        <dbReference type="ARBA" id="ARBA00004138"/>
    </source>
</evidence>
<keyword evidence="8" id="KW-1185">Reference proteome</keyword>
<evidence type="ECO:0000256" key="4">
    <source>
        <dbReference type="ARBA" id="ARBA00023069"/>
    </source>
</evidence>
<evidence type="ECO:0000313" key="8">
    <source>
        <dbReference type="Proteomes" id="UP000515908"/>
    </source>
</evidence>
<evidence type="ECO:0000256" key="2">
    <source>
        <dbReference type="ARBA" id="ARBA00004496"/>
    </source>
</evidence>
<keyword evidence="3" id="KW-0963">Cytoplasm</keyword>
<dbReference type="Proteomes" id="UP000515908">
    <property type="component" value="Chromosome 07"/>
</dbReference>
<dbReference type="Gene3D" id="1.20.1520.10">
    <property type="entry name" value="ADP-ribosylation factor-like 2-binding protein, domain"/>
    <property type="match status" value="1"/>
</dbReference>
<dbReference type="OrthoDB" id="240947at2759"/>
<evidence type="ECO:0000313" key="7">
    <source>
        <dbReference type="EMBL" id="CAD2216571.1"/>
    </source>
</evidence>
<dbReference type="Pfam" id="PF11527">
    <property type="entry name" value="ARL2_Bind_BART"/>
    <property type="match status" value="1"/>
</dbReference>
<evidence type="ECO:0000259" key="6">
    <source>
        <dbReference type="Pfam" id="PF11527"/>
    </source>
</evidence>
<reference evidence="7 8" key="1">
    <citation type="submission" date="2020-08" db="EMBL/GenBank/DDBJ databases">
        <authorList>
            <person name="Newling K."/>
            <person name="Davey J."/>
            <person name="Forrester S."/>
        </authorList>
    </citation>
    <scope>NUCLEOTIDE SEQUENCE [LARGE SCALE GENOMIC DNA]</scope>
    <source>
        <strain evidence="8">Crithidia deanei Carvalho (ATCC PRA-265)</strain>
    </source>
</reference>
<keyword evidence="5" id="KW-0966">Cell projection</keyword>
<gene>
    <name evidence="7" type="ORF">ADEAN_000403300</name>
</gene>
<accession>A0A7G2CC14</accession>
<protein>
    <submittedName>
        <fullName evidence="7">The ARF-like 2 binding protein BART, putative</fullName>
    </submittedName>
</protein>
<evidence type="ECO:0000256" key="5">
    <source>
        <dbReference type="ARBA" id="ARBA00023273"/>
    </source>
</evidence>
<feature type="domain" description="BART" evidence="6">
    <location>
        <begin position="63"/>
        <end position="142"/>
    </location>
</feature>
<name>A0A7G2CC14_9TRYP</name>
<sequence>MTEATLLDRLENFFAAGEHTENIRLFMEKENEIICSTAEYLQYEAMKDNAEEGELKYNINTNSKEGLAAFNLYKRYSEMIENMLSQFIAELGANNSVSLEAIAKDIMAEWETPEGTTNHLCTAYIAAALDFDQFCELALDYDALFNHEDDNMEEDEGEEEQEEA</sequence>
<dbReference type="GO" id="GO:0005737">
    <property type="term" value="C:cytoplasm"/>
    <property type="evidence" value="ECO:0007669"/>
    <property type="project" value="UniProtKB-SubCell"/>
</dbReference>
<dbReference type="GO" id="GO:0005929">
    <property type="term" value="C:cilium"/>
    <property type="evidence" value="ECO:0007669"/>
    <property type="project" value="UniProtKB-SubCell"/>
</dbReference>
<dbReference type="EMBL" id="LR877151">
    <property type="protein sequence ID" value="CAD2216571.1"/>
    <property type="molecule type" value="Genomic_DNA"/>
</dbReference>
<dbReference type="VEuPathDB" id="TriTrypDB:ADEAN_000403300"/>
<organism evidence="7 8">
    <name type="scientific">Angomonas deanei</name>
    <dbReference type="NCBI Taxonomy" id="59799"/>
    <lineage>
        <taxon>Eukaryota</taxon>
        <taxon>Discoba</taxon>
        <taxon>Euglenozoa</taxon>
        <taxon>Kinetoplastea</taxon>
        <taxon>Metakinetoplastina</taxon>
        <taxon>Trypanosomatida</taxon>
        <taxon>Trypanosomatidae</taxon>
        <taxon>Strigomonadinae</taxon>
        <taxon>Angomonas</taxon>
    </lineage>
</organism>
<comment type="subcellular location">
    <subcellularLocation>
        <location evidence="1">Cell projection</location>
        <location evidence="1">Cilium</location>
    </subcellularLocation>
    <subcellularLocation>
        <location evidence="2">Cytoplasm</location>
    </subcellularLocation>
</comment>
<dbReference type="InterPro" id="IPR023379">
    <property type="entry name" value="BART_dom"/>
</dbReference>
<keyword evidence="4" id="KW-0969">Cilium</keyword>
<evidence type="ECO:0000256" key="3">
    <source>
        <dbReference type="ARBA" id="ARBA00022490"/>
    </source>
</evidence>
<dbReference type="InterPro" id="IPR042541">
    <property type="entry name" value="BART_sf"/>
</dbReference>